<name>A0A2G8T7W3_9BURK</name>
<dbReference type="AlphaFoldDB" id="A0A2G8T7W3"/>
<dbReference type="NCBIfam" id="TIGR02595">
    <property type="entry name" value="PEP_CTERM"/>
    <property type="match status" value="1"/>
</dbReference>
<evidence type="ECO:0000256" key="1">
    <source>
        <dbReference type="ARBA" id="ARBA00005445"/>
    </source>
</evidence>
<evidence type="ECO:0000313" key="6">
    <source>
        <dbReference type="Proteomes" id="UP000230390"/>
    </source>
</evidence>
<comment type="similarity">
    <text evidence="1">Belongs to the ice-binding protein family.</text>
</comment>
<dbReference type="Proteomes" id="UP000230390">
    <property type="component" value="Unassembled WGS sequence"/>
</dbReference>
<evidence type="ECO:0000259" key="4">
    <source>
        <dbReference type="Pfam" id="PF07589"/>
    </source>
</evidence>
<feature type="domain" description="Ice-binding protein C-terminal" evidence="4">
    <location>
        <begin position="274"/>
        <end position="296"/>
    </location>
</feature>
<keyword evidence="2 3" id="KW-0732">Signal</keyword>
<dbReference type="EMBL" id="PDOC01000035">
    <property type="protein sequence ID" value="PIL42145.1"/>
    <property type="molecule type" value="Genomic_DNA"/>
</dbReference>
<accession>A0A2G8T7W3</accession>
<dbReference type="Pfam" id="PF11999">
    <property type="entry name" value="Ice_binding"/>
    <property type="match status" value="1"/>
</dbReference>
<evidence type="ECO:0000256" key="2">
    <source>
        <dbReference type="ARBA" id="ARBA00022729"/>
    </source>
</evidence>
<proteinExistence type="inferred from homology"/>
<feature type="chain" id="PRO_5013923556" description="Ice-binding protein C-terminal domain-containing protein" evidence="3">
    <location>
        <begin position="39"/>
        <end position="299"/>
    </location>
</feature>
<evidence type="ECO:0000313" key="5">
    <source>
        <dbReference type="EMBL" id="PIL42145.1"/>
    </source>
</evidence>
<evidence type="ECO:0000256" key="3">
    <source>
        <dbReference type="SAM" id="SignalP"/>
    </source>
</evidence>
<dbReference type="InterPro" id="IPR013424">
    <property type="entry name" value="Ice-binding_C"/>
</dbReference>
<dbReference type="InterPro" id="IPR021884">
    <property type="entry name" value="Ice-bd_prot"/>
</dbReference>
<dbReference type="OrthoDB" id="8759181at2"/>
<reference evidence="5 6" key="1">
    <citation type="submission" date="2017-10" db="EMBL/GenBank/DDBJ databases">
        <title>Massilia psychrophilum sp. nov., a novel purple-pigmented bacterium isolated from Tianshan glacier, Xinjiang Municipality, China.</title>
        <authorList>
            <person name="Wang H."/>
        </authorList>
    </citation>
    <scope>NUCLEOTIDE SEQUENCE [LARGE SCALE GENOMIC DNA]</scope>
    <source>
        <strain evidence="5 6">JCM 30074</strain>
    </source>
</reference>
<protein>
    <recommendedName>
        <fullName evidence="4">Ice-binding protein C-terminal domain-containing protein</fullName>
    </recommendedName>
</protein>
<organism evidence="5 6">
    <name type="scientific">Massilia eurypsychrophila</name>
    <dbReference type="NCBI Taxonomy" id="1485217"/>
    <lineage>
        <taxon>Bacteria</taxon>
        <taxon>Pseudomonadati</taxon>
        <taxon>Pseudomonadota</taxon>
        <taxon>Betaproteobacteria</taxon>
        <taxon>Burkholderiales</taxon>
        <taxon>Oxalobacteraceae</taxon>
        <taxon>Telluria group</taxon>
        <taxon>Massilia</taxon>
    </lineage>
</organism>
<feature type="signal peptide" evidence="3">
    <location>
        <begin position="1"/>
        <end position="38"/>
    </location>
</feature>
<gene>
    <name evidence="5" type="ORF">CR105_25930</name>
</gene>
<dbReference type="RefSeq" id="WP_099793678.1">
    <property type="nucleotide sequence ID" value="NZ_JBHLYV010000097.1"/>
</dbReference>
<sequence>MQIPRQSTSPAAAQSFRSSIVSAVMLAGALCAATSAAAAPILGPDLATFAVLGASGVTNVPTSVIGGNLGSAPNGSTGGGYVFSSGSNQSNTLLAQQAQLDVDAAILSLSAFGVGTTIEGDLDAWQAAHGGVITPGTYTVSAAMTNLMGTLFLDGGGASNAVWVFQFPSTLITSTTSNVVVQNVGSGDNVGLYWNVHSAATLNGAMFAGNVLAQSLISGDGNLTIGCGRLLSANGAVMLNQDSISMTGCLNRSGGFDQGVALGSGEIGGPSENTVPEPGSLALFGLGIIAFGAVRRRRA</sequence>
<comment type="caution">
    <text evidence="5">The sequence shown here is derived from an EMBL/GenBank/DDBJ whole genome shotgun (WGS) entry which is preliminary data.</text>
</comment>
<keyword evidence="6" id="KW-1185">Reference proteome</keyword>
<dbReference type="Pfam" id="PF07589">
    <property type="entry name" value="PEP-CTERM"/>
    <property type="match status" value="1"/>
</dbReference>